<dbReference type="InterPro" id="IPR023395">
    <property type="entry name" value="MCP_dom_sf"/>
</dbReference>
<keyword evidence="5" id="KW-0677">Repeat</keyword>
<feature type="repeat" description="Solcar" evidence="8">
    <location>
        <begin position="20"/>
        <end position="119"/>
    </location>
</feature>
<dbReference type="PROSITE" id="PS50920">
    <property type="entry name" value="SOLCAR"/>
    <property type="match status" value="3"/>
</dbReference>
<dbReference type="InterPro" id="IPR050391">
    <property type="entry name" value="Mito_Metabolite_Transporter"/>
</dbReference>
<dbReference type="PANTHER" id="PTHR45618">
    <property type="entry name" value="MITOCHONDRIAL DICARBOXYLATE CARRIER-RELATED"/>
    <property type="match status" value="1"/>
</dbReference>
<dbReference type="AlphaFoldDB" id="C1E5R7"/>
<keyword evidence="11" id="KW-1185">Reference proteome</keyword>
<evidence type="ECO:0000256" key="9">
    <source>
        <dbReference type="RuleBase" id="RU000488"/>
    </source>
</evidence>
<keyword evidence="4 8" id="KW-0812">Transmembrane</keyword>
<proteinExistence type="inferred from homology"/>
<sequence length="323" mass="33763">MAAHGSWATGPDPTRAWRHVGLPIAVSGASVACATACTNPLDVLKVRLQVMDGATTPGIGGLGNGAQPRARPTGMADAFASLVRHEGPLALWKGLTPSLIRAVCYGGLRLGLYRPITVLRERGGGGSMSTKVVAGCASGAFAAALLNPTELVKTRLMADERARGRGEGPPGGGARVGPYQVMRAVINEKGVAGLWRGSAMSMTRSAVLTASQCATYDEVKRVVTRWTGLSDGVTVHFVASMLAGAVTTTATNPVDMIKTQLYMDAFRPGLAGAADAFVAVWRRDGPRGLMRGWGANYLRLGPQTVITFVALEKFRSMAGLDTL</sequence>
<evidence type="ECO:0000256" key="3">
    <source>
        <dbReference type="ARBA" id="ARBA00022448"/>
    </source>
</evidence>
<dbReference type="GeneID" id="8243710"/>
<dbReference type="InterPro" id="IPR018108">
    <property type="entry name" value="MCP_transmembrane"/>
</dbReference>
<protein>
    <submittedName>
        <fullName evidence="10">Mitochondrial carrier family</fullName>
    </submittedName>
</protein>
<dbReference type="Pfam" id="PF00153">
    <property type="entry name" value="Mito_carr"/>
    <property type="match status" value="3"/>
</dbReference>
<dbReference type="Gene3D" id="1.50.40.10">
    <property type="entry name" value="Mitochondrial carrier domain"/>
    <property type="match status" value="1"/>
</dbReference>
<evidence type="ECO:0000256" key="8">
    <source>
        <dbReference type="PROSITE-ProRule" id="PRU00282"/>
    </source>
</evidence>
<accession>C1E5R7</accession>
<dbReference type="GO" id="GO:0016020">
    <property type="term" value="C:membrane"/>
    <property type="evidence" value="ECO:0007669"/>
    <property type="project" value="UniProtKB-SubCell"/>
</dbReference>
<evidence type="ECO:0000256" key="2">
    <source>
        <dbReference type="ARBA" id="ARBA00006375"/>
    </source>
</evidence>
<keyword evidence="7 8" id="KW-0472">Membrane</keyword>
<keyword evidence="6" id="KW-1133">Transmembrane helix</keyword>
<reference evidence="10 11" key="1">
    <citation type="journal article" date="2009" name="Science">
        <title>Green evolution and dynamic adaptations revealed by genomes of the marine picoeukaryotes Micromonas.</title>
        <authorList>
            <person name="Worden A.Z."/>
            <person name="Lee J.H."/>
            <person name="Mock T."/>
            <person name="Rouze P."/>
            <person name="Simmons M.P."/>
            <person name="Aerts A.L."/>
            <person name="Allen A.E."/>
            <person name="Cuvelier M.L."/>
            <person name="Derelle E."/>
            <person name="Everett M.V."/>
            <person name="Foulon E."/>
            <person name="Grimwood J."/>
            <person name="Gundlach H."/>
            <person name="Henrissat B."/>
            <person name="Napoli C."/>
            <person name="McDonald S.M."/>
            <person name="Parker M.S."/>
            <person name="Rombauts S."/>
            <person name="Salamov A."/>
            <person name="Von Dassow P."/>
            <person name="Badger J.H."/>
            <person name="Coutinho P.M."/>
            <person name="Demir E."/>
            <person name="Dubchak I."/>
            <person name="Gentemann C."/>
            <person name="Eikrem W."/>
            <person name="Gready J.E."/>
            <person name="John U."/>
            <person name="Lanier W."/>
            <person name="Lindquist E.A."/>
            <person name="Lucas S."/>
            <person name="Mayer K.F."/>
            <person name="Moreau H."/>
            <person name="Not F."/>
            <person name="Otillar R."/>
            <person name="Panaud O."/>
            <person name="Pangilinan J."/>
            <person name="Paulsen I."/>
            <person name="Piegu B."/>
            <person name="Poliakov A."/>
            <person name="Robbens S."/>
            <person name="Schmutz J."/>
            <person name="Toulza E."/>
            <person name="Wyss T."/>
            <person name="Zelensky A."/>
            <person name="Zhou K."/>
            <person name="Armbrust E.V."/>
            <person name="Bhattacharya D."/>
            <person name="Goodenough U.W."/>
            <person name="Van de Peer Y."/>
            <person name="Grigoriev I.V."/>
        </authorList>
    </citation>
    <scope>NUCLEOTIDE SEQUENCE [LARGE SCALE GENOMIC DNA]</scope>
    <source>
        <strain evidence="11">RCC299 / NOUM17</strain>
    </source>
</reference>
<dbReference type="STRING" id="296587.C1E5R7"/>
<comment type="subcellular location">
    <subcellularLocation>
        <location evidence="1">Membrane</location>
        <topology evidence="1">Multi-pass membrane protein</topology>
    </subcellularLocation>
</comment>
<dbReference type="Proteomes" id="UP000002009">
    <property type="component" value="Chromosome 5"/>
</dbReference>
<feature type="repeat" description="Solcar" evidence="8">
    <location>
        <begin position="231"/>
        <end position="317"/>
    </location>
</feature>
<dbReference type="EMBL" id="CP001326">
    <property type="protein sequence ID" value="ACO63300.1"/>
    <property type="molecule type" value="Genomic_DNA"/>
</dbReference>
<evidence type="ECO:0000256" key="5">
    <source>
        <dbReference type="ARBA" id="ARBA00022737"/>
    </source>
</evidence>
<comment type="similarity">
    <text evidence="2 9">Belongs to the mitochondrial carrier (TC 2.A.29) family.</text>
</comment>
<keyword evidence="3 9" id="KW-0813">Transport</keyword>
<dbReference type="eggNOG" id="KOG0753">
    <property type="taxonomic scope" value="Eukaryota"/>
</dbReference>
<evidence type="ECO:0000256" key="4">
    <source>
        <dbReference type="ARBA" id="ARBA00022692"/>
    </source>
</evidence>
<evidence type="ECO:0000313" key="11">
    <source>
        <dbReference type="Proteomes" id="UP000002009"/>
    </source>
</evidence>
<evidence type="ECO:0000256" key="6">
    <source>
        <dbReference type="ARBA" id="ARBA00022989"/>
    </source>
</evidence>
<dbReference type="SUPFAM" id="SSF103506">
    <property type="entry name" value="Mitochondrial carrier"/>
    <property type="match status" value="1"/>
</dbReference>
<evidence type="ECO:0000256" key="1">
    <source>
        <dbReference type="ARBA" id="ARBA00004141"/>
    </source>
</evidence>
<dbReference type="OMA" id="LIPCWLR"/>
<dbReference type="OrthoDB" id="6703404at2759"/>
<dbReference type="KEGG" id="mis:MICPUN_94166"/>
<name>C1E5R7_MICCC</name>
<dbReference type="FunCoup" id="C1E5R7">
    <property type="interactions" value="10"/>
</dbReference>
<dbReference type="RefSeq" id="XP_002502042.1">
    <property type="nucleotide sequence ID" value="XM_002501996.1"/>
</dbReference>
<feature type="repeat" description="Solcar" evidence="8">
    <location>
        <begin position="126"/>
        <end position="222"/>
    </location>
</feature>
<dbReference type="InParanoid" id="C1E5R7"/>
<organism evidence="10 11">
    <name type="scientific">Micromonas commoda (strain RCC299 / NOUM17 / CCMP2709)</name>
    <name type="common">Picoplanktonic green alga</name>
    <dbReference type="NCBI Taxonomy" id="296587"/>
    <lineage>
        <taxon>Eukaryota</taxon>
        <taxon>Viridiplantae</taxon>
        <taxon>Chlorophyta</taxon>
        <taxon>Mamiellophyceae</taxon>
        <taxon>Mamiellales</taxon>
        <taxon>Mamiellaceae</taxon>
        <taxon>Micromonas</taxon>
    </lineage>
</organism>
<evidence type="ECO:0000256" key="7">
    <source>
        <dbReference type="ARBA" id="ARBA00023136"/>
    </source>
</evidence>
<evidence type="ECO:0000313" key="10">
    <source>
        <dbReference type="EMBL" id="ACO63300.1"/>
    </source>
</evidence>
<gene>
    <name evidence="10" type="ORF">MICPUN_94166</name>
</gene>